<organism evidence="3 4">
    <name type="scientific">Fonsecaea erecta</name>
    <dbReference type="NCBI Taxonomy" id="1367422"/>
    <lineage>
        <taxon>Eukaryota</taxon>
        <taxon>Fungi</taxon>
        <taxon>Dikarya</taxon>
        <taxon>Ascomycota</taxon>
        <taxon>Pezizomycotina</taxon>
        <taxon>Eurotiomycetes</taxon>
        <taxon>Chaetothyriomycetidae</taxon>
        <taxon>Chaetothyriales</taxon>
        <taxon>Herpotrichiellaceae</taxon>
        <taxon>Fonsecaea</taxon>
    </lineage>
</organism>
<feature type="compositionally biased region" description="Basic and acidic residues" evidence="1">
    <location>
        <begin position="193"/>
        <end position="207"/>
    </location>
</feature>
<feature type="compositionally biased region" description="Basic and acidic residues" evidence="1">
    <location>
        <begin position="137"/>
        <end position="155"/>
    </location>
</feature>
<feature type="region of interest" description="Disordered" evidence="1">
    <location>
        <begin position="1"/>
        <end position="262"/>
    </location>
</feature>
<feature type="compositionally biased region" description="Basic and acidic residues" evidence="1">
    <location>
        <begin position="43"/>
        <end position="76"/>
    </location>
</feature>
<protein>
    <recommendedName>
        <fullName evidence="2">Hypervirulence associated protein TUDOR domain-containing protein</fullName>
    </recommendedName>
</protein>
<name>A0A178ZYL0_9EURO</name>
<feature type="domain" description="Hypervirulence associated protein TUDOR" evidence="2">
    <location>
        <begin position="252"/>
        <end position="310"/>
    </location>
</feature>
<evidence type="ECO:0000313" key="4">
    <source>
        <dbReference type="Proteomes" id="UP000078343"/>
    </source>
</evidence>
<evidence type="ECO:0000313" key="3">
    <source>
        <dbReference type="EMBL" id="OAP64313.1"/>
    </source>
</evidence>
<reference evidence="3 4" key="1">
    <citation type="submission" date="2016-04" db="EMBL/GenBank/DDBJ databases">
        <title>Draft genome of Fonsecaea erecta CBS 125763.</title>
        <authorList>
            <person name="Weiss V.A."/>
            <person name="Vicente V.A."/>
            <person name="Raittz R.T."/>
            <person name="Moreno L.F."/>
            <person name="De Souza E.M."/>
            <person name="Pedrosa F.O."/>
            <person name="Steffens M.B."/>
            <person name="Faoro H."/>
            <person name="Tadra-Sfeir M.Z."/>
            <person name="Najafzadeh M.J."/>
            <person name="Felipe M.S."/>
            <person name="Teixeira M."/>
            <person name="Sun J."/>
            <person name="Xi L."/>
            <person name="Gomes R."/>
            <person name="De Azevedo C.M."/>
            <person name="Salgado C.G."/>
            <person name="Da Silva M.B."/>
            <person name="Nascimento M.F."/>
            <person name="Queiroz-Telles F."/>
            <person name="Attili D.S."/>
            <person name="Gorbushina A."/>
        </authorList>
    </citation>
    <scope>NUCLEOTIDE SEQUENCE [LARGE SCALE GENOMIC DNA]</scope>
    <source>
        <strain evidence="3 4">CBS 125763</strain>
    </source>
</reference>
<dbReference type="STRING" id="1367422.A0A178ZYL0"/>
<feature type="compositionally biased region" description="Basic and acidic residues" evidence="1">
    <location>
        <begin position="97"/>
        <end position="122"/>
    </location>
</feature>
<dbReference type="EMBL" id="LVYI01000001">
    <property type="protein sequence ID" value="OAP64313.1"/>
    <property type="molecule type" value="Genomic_DNA"/>
</dbReference>
<comment type="caution">
    <text evidence="3">The sequence shown here is derived from an EMBL/GenBank/DDBJ whole genome shotgun (WGS) entry which is preliminary data.</text>
</comment>
<keyword evidence="4" id="KW-1185">Reference proteome</keyword>
<dbReference type="RefSeq" id="XP_018697680.1">
    <property type="nucleotide sequence ID" value="XM_018831801.1"/>
</dbReference>
<feature type="compositionally biased region" description="Basic and acidic residues" evidence="1">
    <location>
        <begin position="169"/>
        <end position="182"/>
    </location>
</feature>
<evidence type="ECO:0000259" key="2">
    <source>
        <dbReference type="Pfam" id="PF11160"/>
    </source>
</evidence>
<dbReference type="OrthoDB" id="3360421at2759"/>
<feature type="compositionally biased region" description="Basic and acidic residues" evidence="1">
    <location>
        <begin position="1"/>
        <end position="23"/>
    </location>
</feature>
<sequence>MPSSKDKYTDPELRDEVKEDIQQSDKGGAPGQWSARKAQMMAKEYKNRGGGYKTDKKDQDETQKHLSKWTEEEWQTKEGSGQAKQDDGTRKRYLPKKAWEEMSEKEKEETDQKKQQGSREGKQFVQNTPRAKSARQKATDGEDAAHEKREKEKATQGEGGQEMQSRSKQQSDSDSEKPEHRSKQGRTSQKAGQKRDRGRDTTNEEMTKSPMKKLKHQTETSKSQSNGPSASMEDRANAPAEPASKSRLPEKGQTAHWKGTSGWTKGSVVEVLKASKKVHGKHVNATEADPRIVLKSNSSGRICVHNPTNVYFD</sequence>
<dbReference type="Pfam" id="PF11160">
    <property type="entry name" value="Hva1_TUDOR"/>
    <property type="match status" value="1"/>
</dbReference>
<evidence type="ECO:0000256" key="1">
    <source>
        <dbReference type="SAM" id="MobiDB-lite"/>
    </source>
</evidence>
<feature type="compositionally biased region" description="Polar residues" evidence="1">
    <location>
        <begin position="220"/>
        <end position="229"/>
    </location>
</feature>
<gene>
    <name evidence="3" type="ORF">AYL99_00285</name>
</gene>
<dbReference type="InterPro" id="IPR021331">
    <property type="entry name" value="Hva1_TUDOR"/>
</dbReference>
<accession>A0A178ZYL0</accession>
<proteinExistence type="predicted"/>
<dbReference type="Proteomes" id="UP000078343">
    <property type="component" value="Unassembled WGS sequence"/>
</dbReference>
<dbReference type="GeneID" id="30004455"/>
<dbReference type="AlphaFoldDB" id="A0A178ZYL0"/>